<evidence type="ECO:0000313" key="12">
    <source>
        <dbReference type="EMBL" id="MEI4551921.1"/>
    </source>
</evidence>
<dbReference type="InterPro" id="IPR045746">
    <property type="entry name" value="ACT14924-like_Acyltransf_dom"/>
</dbReference>
<comment type="caution">
    <text evidence="12">The sequence shown here is derived from an EMBL/GenBank/DDBJ whole genome shotgun (WGS) entry which is preliminary data.</text>
</comment>
<dbReference type="PANTHER" id="PTHR37323">
    <property type="entry name" value="GCN5-RELATED N-ACETYLTRANSFERASE"/>
    <property type="match status" value="1"/>
</dbReference>
<evidence type="ECO:0000256" key="4">
    <source>
        <dbReference type="ARBA" id="ARBA00023098"/>
    </source>
</evidence>
<evidence type="ECO:0000256" key="5">
    <source>
        <dbReference type="ARBA" id="ARBA00023315"/>
    </source>
</evidence>
<dbReference type="SMART" id="SM00563">
    <property type="entry name" value="PlsC"/>
    <property type="match status" value="1"/>
</dbReference>
<keyword evidence="5 12" id="KW-0012">Acyltransferase</keyword>
<evidence type="ECO:0000256" key="3">
    <source>
        <dbReference type="ARBA" id="ARBA00022679"/>
    </source>
</evidence>
<evidence type="ECO:0000256" key="9">
    <source>
        <dbReference type="ARBA" id="ARBA00045724"/>
    </source>
</evidence>
<comment type="similarity">
    <text evidence="6">Belongs to the acetyltransferase family. OlsB subfamily.</text>
</comment>
<dbReference type="InterPro" id="IPR016181">
    <property type="entry name" value="Acyl_CoA_acyltransferase"/>
</dbReference>
<sequence>MIHVDQVIAKQFPQLINNPLLYKSSSKLLKNLMHEGDFHQFENDFPHLSGLDFVEQVLDYFDVSYSVRDSEKLHIPASGRLVIIANHPIGSLDALALIKLISEVRSDIRVMANQLLYSLAPLQEMLVPVDNIKGTTSKITVNRIKEHLSDEGVLLIFPAGEVSRLRPTGVRDTFWQKGFLKIAKAYQAPILPMHVDAKNSPMFYSVSMLYKPLASFLLVNEMFKQRKRNFPIRIGALIPHNAFADSPLHDTELTKLFKKHIYAIGDGKPGYFQTEKCIALPENKANLSRLIREKCKLLGETHDGKMIYLYQHGDSCVIMREIGRLREIAFRAVGEGTNQKRDIDKYDSDYLHLILWDKDELEIVGAYRFGRADVLTHNAKSAGLYSSTLVNYKDEMAPYFAKGLELGRSFVQPKYWGKRSLDYLWFGIGAYLQHHPEIRYLFGPVSISGTLPEPAKDQLVSFYSHYFAHQSTLATSNNPYRYTNTHELPNYTNDYKEDFKALKSTLAGQGVAIPTLYKQYTELCEPGGVKFLCFGVDPDFNNSVDGLVLVDLNTLKQNKRKRYLNQ</sequence>
<dbReference type="InterPro" id="IPR002123">
    <property type="entry name" value="Plipid/glycerol_acylTrfase"/>
</dbReference>
<dbReference type="InterPro" id="IPR052351">
    <property type="entry name" value="Ornithine_N-alpha-AT"/>
</dbReference>
<dbReference type="Pfam" id="PF13444">
    <property type="entry name" value="Acetyltransf_5"/>
    <property type="match status" value="1"/>
</dbReference>
<evidence type="ECO:0000259" key="11">
    <source>
        <dbReference type="SMART" id="SM00563"/>
    </source>
</evidence>
<name>A0ABU8F0B7_9GAMM</name>
<dbReference type="PANTHER" id="PTHR37323:SF1">
    <property type="entry name" value="L-ORNITHINE N(ALPHA)-ACYLTRANSFERASE"/>
    <property type="match status" value="1"/>
</dbReference>
<keyword evidence="4" id="KW-0443">Lipid metabolism</keyword>
<dbReference type="EMBL" id="JBAWKS010000002">
    <property type="protein sequence ID" value="MEI4551921.1"/>
    <property type="molecule type" value="Genomic_DNA"/>
</dbReference>
<proteinExistence type="inferred from homology"/>
<comment type="catalytic activity">
    <reaction evidence="10">
        <text>a (3R)-hydroxyacyl-[ACP] + L-ornithine = a lyso-ornithine lipid + holo-[ACP] + H(+)</text>
        <dbReference type="Rhea" id="RHEA:20633"/>
        <dbReference type="Rhea" id="RHEA-COMP:9685"/>
        <dbReference type="Rhea" id="RHEA-COMP:9945"/>
        <dbReference type="ChEBI" id="CHEBI:15378"/>
        <dbReference type="ChEBI" id="CHEBI:46911"/>
        <dbReference type="ChEBI" id="CHEBI:64479"/>
        <dbReference type="ChEBI" id="CHEBI:78827"/>
        <dbReference type="ChEBI" id="CHEBI:138482"/>
        <dbReference type="EC" id="2.3.2.30"/>
    </reaction>
    <physiologicalReaction direction="left-to-right" evidence="10">
        <dbReference type="Rhea" id="RHEA:20634"/>
    </physiologicalReaction>
</comment>
<protein>
    <recommendedName>
        <fullName evidence="8">L-ornithine N(alpha)-acyltransferase</fullName>
        <ecNumber evidence="7">2.3.2.30</ecNumber>
    </recommendedName>
</protein>
<evidence type="ECO:0000256" key="7">
    <source>
        <dbReference type="ARBA" id="ARBA00039058"/>
    </source>
</evidence>
<evidence type="ECO:0000256" key="6">
    <source>
        <dbReference type="ARBA" id="ARBA00038095"/>
    </source>
</evidence>
<keyword evidence="3" id="KW-0808">Transferase</keyword>
<dbReference type="EC" id="2.3.2.30" evidence="7"/>
<evidence type="ECO:0000256" key="8">
    <source>
        <dbReference type="ARBA" id="ARBA00039866"/>
    </source>
</evidence>
<dbReference type="GO" id="GO:0016746">
    <property type="term" value="F:acyltransferase activity"/>
    <property type="evidence" value="ECO:0007669"/>
    <property type="project" value="UniProtKB-KW"/>
</dbReference>
<gene>
    <name evidence="12" type="ORF">WAE96_19750</name>
</gene>
<feature type="domain" description="Phospholipid/glycerol acyltransferase" evidence="11">
    <location>
        <begin position="81"/>
        <end position="198"/>
    </location>
</feature>
<keyword evidence="2" id="KW-0444">Lipid biosynthesis</keyword>
<dbReference type="Proteomes" id="UP001382455">
    <property type="component" value="Unassembled WGS sequence"/>
</dbReference>
<dbReference type="RefSeq" id="WP_336436809.1">
    <property type="nucleotide sequence ID" value="NZ_JBAWKS010000002.1"/>
</dbReference>
<keyword evidence="13" id="KW-1185">Reference proteome</keyword>
<dbReference type="CDD" id="cd07986">
    <property type="entry name" value="LPLAT_ACT14924-like"/>
    <property type="match status" value="1"/>
</dbReference>
<evidence type="ECO:0000313" key="13">
    <source>
        <dbReference type="Proteomes" id="UP001382455"/>
    </source>
</evidence>
<comment type="function">
    <text evidence="9">Catalyzes the first step in the biosynthesis of ornithine lipids, which are phosphorus-free membrane lipids. Catalyzes the 3-hydroxyacyl-acyl carrier protein-dependent acylation of ornithine to form lyso-ornithine lipid (LOL).</text>
</comment>
<dbReference type="SUPFAM" id="SSF69593">
    <property type="entry name" value="Glycerol-3-phosphate (1)-acyltransferase"/>
    <property type="match status" value="1"/>
</dbReference>
<comment type="pathway">
    <text evidence="1">Lipid metabolism.</text>
</comment>
<accession>A0ABU8F0B7</accession>
<evidence type="ECO:0000256" key="2">
    <source>
        <dbReference type="ARBA" id="ARBA00022516"/>
    </source>
</evidence>
<reference evidence="12 13" key="1">
    <citation type="submission" date="2023-12" db="EMBL/GenBank/DDBJ databases">
        <title>Friends and Foes: Symbiotic and Algicidal bacterial influence on Karenia brevis blooms.</title>
        <authorList>
            <person name="Fei C."/>
            <person name="Mohamed A.R."/>
            <person name="Booker A."/>
            <person name="Arshad M."/>
            <person name="Klass S."/>
            <person name="Ahn S."/>
            <person name="Gilbert P.M."/>
            <person name="Heil C.A."/>
            <person name="Martinez J.M."/>
            <person name="Amin S.A."/>
        </authorList>
    </citation>
    <scope>NUCLEOTIDE SEQUENCE [LARGE SCALE GENOMIC DNA]</scope>
    <source>
        <strain evidence="12 13">CE15</strain>
    </source>
</reference>
<evidence type="ECO:0000256" key="10">
    <source>
        <dbReference type="ARBA" id="ARBA00047785"/>
    </source>
</evidence>
<dbReference type="SUPFAM" id="SSF55729">
    <property type="entry name" value="Acyl-CoA N-acyltransferases (Nat)"/>
    <property type="match status" value="1"/>
</dbReference>
<evidence type="ECO:0000256" key="1">
    <source>
        <dbReference type="ARBA" id="ARBA00005189"/>
    </source>
</evidence>
<dbReference type="Pfam" id="PF19576">
    <property type="entry name" value="Acyltransf_2"/>
    <property type="match status" value="1"/>
</dbReference>
<organism evidence="12 13">
    <name type="scientific">Pseudoalteromonas spongiae</name>
    <dbReference type="NCBI Taxonomy" id="298657"/>
    <lineage>
        <taxon>Bacteria</taxon>
        <taxon>Pseudomonadati</taxon>
        <taxon>Pseudomonadota</taxon>
        <taxon>Gammaproteobacteria</taxon>
        <taxon>Alteromonadales</taxon>
        <taxon>Pseudoalteromonadaceae</taxon>
        <taxon>Pseudoalteromonas</taxon>
    </lineage>
</organism>